<evidence type="ECO:0000259" key="8">
    <source>
        <dbReference type="Pfam" id="PF02554"/>
    </source>
</evidence>
<gene>
    <name evidence="9" type="ORF">SAMN05216495_10586</name>
</gene>
<feature type="transmembrane region" description="Helical" evidence="7">
    <location>
        <begin position="81"/>
        <end position="103"/>
    </location>
</feature>
<reference evidence="9 10" key="1">
    <citation type="submission" date="2016-10" db="EMBL/GenBank/DDBJ databases">
        <authorList>
            <person name="Varghese N."/>
            <person name="Submissions S."/>
        </authorList>
    </citation>
    <scope>NUCLEOTIDE SEQUENCE [LARGE SCALE GENOMIC DNA]</scope>
    <source>
        <strain evidence="9 10">WCC6</strain>
    </source>
</reference>
<sequence>MISFFVCLAILIGGYFIYGGYVESCFRPPIDDRKTPAYRLEDGVDYVPMENWRVFLIQLLNIAGLGPIFGALAGAMWGPAVFLWITFGTVFAGGVHDFISGVLSERNDGASISELCGKYLGPTMRHIMRGFSVVLLILVGVAFTTGPAGLLTKITPMSYNFWLVVLLIYYFCATFLPVDKLIGKLYPFFGFCLIFMAVGVGTMLFAEGYHVPEIALTNMHPKGTPIWPIMFITVACGAISGFHSTQSPIMARCIKSERDCHKIFYGAMVCEGIIALIWAAAGVSFYGNTAGLGEAFVKYHGAGGVVYDICSGLMGYLGTVIAMIGVIACPVSSADTAFRSARYTLVDWFKIDQHTLASRLRLAVPIIAMGGILTQVDVTILWRYFSWTNQTLAMLVLWSGAMYLYANKGNAWIAIIPATFMSAVSCTYILVAKEGLQLSTSVAYPVGVAFAIVAFCLFWKRAKKVDRGELDIADKPVQG</sequence>
<evidence type="ECO:0000256" key="2">
    <source>
        <dbReference type="ARBA" id="ARBA00007755"/>
    </source>
</evidence>
<dbReference type="RefSeq" id="WP_074705414.1">
    <property type="nucleotide sequence ID" value="NZ_CAMEFB010000005.1"/>
</dbReference>
<dbReference type="PANTHER" id="PTHR30252:SF4">
    <property type="entry name" value="CARBON STARVATION"/>
    <property type="match status" value="1"/>
</dbReference>
<dbReference type="InterPro" id="IPR051605">
    <property type="entry name" value="CstA"/>
</dbReference>
<dbReference type="Pfam" id="PF02554">
    <property type="entry name" value="CstA"/>
    <property type="match status" value="2"/>
</dbReference>
<keyword evidence="6 7" id="KW-0472">Membrane</keyword>
<feature type="transmembrane region" description="Helical" evidence="7">
    <location>
        <begin position="263"/>
        <end position="286"/>
    </location>
</feature>
<feature type="transmembrane region" description="Helical" evidence="7">
    <location>
        <begin position="185"/>
        <end position="206"/>
    </location>
</feature>
<comment type="subcellular location">
    <subcellularLocation>
        <location evidence="1">Cell membrane</location>
        <topology evidence="1">Multi-pass membrane protein</topology>
    </subcellularLocation>
</comment>
<feature type="transmembrane region" description="Helical" evidence="7">
    <location>
        <begin position="226"/>
        <end position="242"/>
    </location>
</feature>
<dbReference type="EMBL" id="FNOP01000005">
    <property type="protein sequence ID" value="SDW75311.1"/>
    <property type="molecule type" value="Genomic_DNA"/>
</dbReference>
<evidence type="ECO:0000256" key="7">
    <source>
        <dbReference type="SAM" id="Phobius"/>
    </source>
</evidence>
<evidence type="ECO:0000256" key="5">
    <source>
        <dbReference type="ARBA" id="ARBA00022989"/>
    </source>
</evidence>
<dbReference type="Proteomes" id="UP000182379">
    <property type="component" value="Unassembled WGS sequence"/>
</dbReference>
<proteinExistence type="inferred from homology"/>
<evidence type="ECO:0000256" key="6">
    <source>
        <dbReference type="ARBA" id="ARBA00023136"/>
    </source>
</evidence>
<evidence type="ECO:0000313" key="9">
    <source>
        <dbReference type="EMBL" id="SDW75311.1"/>
    </source>
</evidence>
<evidence type="ECO:0000256" key="4">
    <source>
        <dbReference type="ARBA" id="ARBA00022692"/>
    </source>
</evidence>
<dbReference type="AlphaFoldDB" id="A0A1H2W471"/>
<feature type="transmembrane region" description="Helical" evidence="7">
    <location>
        <begin position="159"/>
        <end position="178"/>
    </location>
</feature>
<keyword evidence="4 7" id="KW-0812">Transmembrane</keyword>
<feature type="transmembrane region" description="Helical" evidence="7">
    <location>
        <begin position="360"/>
        <end position="381"/>
    </location>
</feature>
<protein>
    <submittedName>
        <fullName evidence="9">Carbon starvation protein CstA</fullName>
    </submittedName>
</protein>
<dbReference type="PANTHER" id="PTHR30252">
    <property type="entry name" value="INNER MEMBRANE PEPTIDE TRANSPORTER"/>
    <property type="match status" value="1"/>
</dbReference>
<keyword evidence="3" id="KW-1003">Cell membrane</keyword>
<feature type="transmembrane region" description="Helical" evidence="7">
    <location>
        <begin position="306"/>
        <end position="329"/>
    </location>
</feature>
<feature type="transmembrane region" description="Helical" evidence="7">
    <location>
        <begin position="442"/>
        <end position="459"/>
    </location>
</feature>
<organism evidence="9 10">
    <name type="scientific">Acidaminococcus fermentans</name>
    <dbReference type="NCBI Taxonomy" id="905"/>
    <lineage>
        <taxon>Bacteria</taxon>
        <taxon>Bacillati</taxon>
        <taxon>Bacillota</taxon>
        <taxon>Negativicutes</taxon>
        <taxon>Acidaminococcales</taxon>
        <taxon>Acidaminococcaceae</taxon>
        <taxon>Acidaminococcus</taxon>
    </lineage>
</organism>
<evidence type="ECO:0000256" key="3">
    <source>
        <dbReference type="ARBA" id="ARBA00022475"/>
    </source>
</evidence>
<feature type="domain" description="CstA N-terminal" evidence="8">
    <location>
        <begin position="4"/>
        <end position="144"/>
    </location>
</feature>
<comment type="similarity">
    <text evidence="2">Belongs to the peptide transporter carbon starvation (CstA) (TC 2.A.114) family.</text>
</comment>
<dbReference type="InterPro" id="IPR003706">
    <property type="entry name" value="CstA_N"/>
</dbReference>
<evidence type="ECO:0000313" key="10">
    <source>
        <dbReference type="Proteomes" id="UP000182379"/>
    </source>
</evidence>
<comment type="caution">
    <text evidence="9">The sequence shown here is derived from an EMBL/GenBank/DDBJ whole genome shotgun (WGS) entry which is preliminary data.</text>
</comment>
<feature type="domain" description="CstA N-terminal" evidence="8">
    <location>
        <begin position="154"/>
        <end position="277"/>
    </location>
</feature>
<dbReference type="GO" id="GO:0009267">
    <property type="term" value="P:cellular response to starvation"/>
    <property type="evidence" value="ECO:0007669"/>
    <property type="project" value="InterPro"/>
</dbReference>
<accession>A0A1H2W471</accession>
<keyword evidence="5 7" id="KW-1133">Transmembrane helix</keyword>
<feature type="transmembrane region" description="Helical" evidence="7">
    <location>
        <begin position="54"/>
        <end position="75"/>
    </location>
</feature>
<feature type="transmembrane region" description="Helical" evidence="7">
    <location>
        <begin position="387"/>
        <end position="405"/>
    </location>
</feature>
<dbReference type="GO" id="GO:0005886">
    <property type="term" value="C:plasma membrane"/>
    <property type="evidence" value="ECO:0007669"/>
    <property type="project" value="UniProtKB-SubCell"/>
</dbReference>
<evidence type="ECO:0000256" key="1">
    <source>
        <dbReference type="ARBA" id="ARBA00004651"/>
    </source>
</evidence>
<feature type="transmembrane region" description="Helical" evidence="7">
    <location>
        <begin position="127"/>
        <end position="147"/>
    </location>
</feature>
<feature type="transmembrane region" description="Helical" evidence="7">
    <location>
        <begin position="412"/>
        <end position="430"/>
    </location>
</feature>
<name>A0A1H2W471_ACIFE</name>